<evidence type="ECO:0000313" key="1">
    <source>
        <dbReference type="EMBL" id="GHO84776.1"/>
    </source>
</evidence>
<dbReference type="Pfam" id="PF24741">
    <property type="entry name" value="AlkZ-rel"/>
    <property type="match status" value="1"/>
</dbReference>
<comment type="caution">
    <text evidence="1">The sequence shown here is derived from an EMBL/GenBank/DDBJ whole genome shotgun (WGS) entry which is preliminary data.</text>
</comment>
<evidence type="ECO:0000313" key="2">
    <source>
        <dbReference type="Proteomes" id="UP000635565"/>
    </source>
</evidence>
<dbReference type="InterPro" id="IPR056298">
    <property type="entry name" value="AlkZ-rel"/>
</dbReference>
<dbReference type="EMBL" id="BNJJ01000007">
    <property type="protein sequence ID" value="GHO84776.1"/>
    <property type="molecule type" value="Genomic_DNA"/>
</dbReference>
<sequence>MVESSYVQQRLHNWRQTSAGHLSGSEQAPDFIERMGIVTLYPASPEFPNLFSAYVGDPDAKTDSAWDTPSGEIYTWRWTLGRQAVAYYSVLIRRRPTWISWSLFPTMLRLCGELRSPHELYHAGQLSAHAYRIVETLEAVAAPMPTSELREQAGFPRGTASRNLYLKAVEELESQMLLAKVFLGDDHTMYHTLVSQRYAEHVASAERLTQQDALRAFLHSYVPQAVYVNPAQLAKDLKLPLATLNAAFEDLLNEQQVVPLPLDGKHTGYLWRDAAIITR</sequence>
<protein>
    <recommendedName>
        <fullName evidence="3">Winged helix-turn-helix domain-containing protein</fullName>
    </recommendedName>
</protein>
<keyword evidence="2" id="KW-1185">Reference proteome</keyword>
<gene>
    <name evidence="1" type="ORF">KSZ_27820</name>
</gene>
<name>A0ABQ3VH40_9CHLR</name>
<evidence type="ECO:0008006" key="3">
    <source>
        <dbReference type="Google" id="ProtNLM"/>
    </source>
</evidence>
<reference evidence="1 2" key="1">
    <citation type="journal article" date="2021" name="Int. J. Syst. Evol. Microbiol.">
        <title>Reticulibacter mediterranei gen. nov., sp. nov., within the new family Reticulibacteraceae fam. nov., and Ktedonospora formicarum gen. nov., sp. nov., Ktedonobacter robiniae sp. nov., Dictyobacter formicarum sp. nov. and Dictyobacter arantiisoli sp. nov., belonging to the class Ktedonobacteria.</title>
        <authorList>
            <person name="Yabe S."/>
            <person name="Zheng Y."/>
            <person name="Wang C.M."/>
            <person name="Sakai Y."/>
            <person name="Abe K."/>
            <person name="Yokota A."/>
            <person name="Donadio S."/>
            <person name="Cavaletti L."/>
            <person name="Monciardini P."/>
        </authorList>
    </citation>
    <scope>NUCLEOTIDE SEQUENCE [LARGE SCALE GENOMIC DNA]</scope>
    <source>
        <strain evidence="1 2">SOSP1-9</strain>
    </source>
</reference>
<dbReference type="Proteomes" id="UP000635565">
    <property type="component" value="Unassembled WGS sequence"/>
</dbReference>
<proteinExistence type="predicted"/>
<accession>A0ABQ3VH40</accession>
<organism evidence="1 2">
    <name type="scientific">Dictyobacter formicarum</name>
    <dbReference type="NCBI Taxonomy" id="2778368"/>
    <lineage>
        <taxon>Bacteria</taxon>
        <taxon>Bacillati</taxon>
        <taxon>Chloroflexota</taxon>
        <taxon>Ktedonobacteria</taxon>
        <taxon>Ktedonobacterales</taxon>
        <taxon>Dictyobacteraceae</taxon>
        <taxon>Dictyobacter</taxon>
    </lineage>
</organism>